<reference evidence="2 3" key="1">
    <citation type="journal article" date="2021" name="bioRxiv">
        <title>The Gossypium anomalum genome as a resource for cotton improvement and evolutionary analysis of hybrid incompatibility.</title>
        <authorList>
            <person name="Grover C.E."/>
            <person name="Yuan D."/>
            <person name="Arick M.A."/>
            <person name="Miller E.R."/>
            <person name="Hu G."/>
            <person name="Peterson D.G."/>
            <person name="Wendel J.F."/>
            <person name="Udall J.A."/>
        </authorList>
    </citation>
    <scope>NUCLEOTIDE SEQUENCE [LARGE SCALE GENOMIC DNA]</scope>
    <source>
        <strain evidence="2">JFW-Udall</strain>
        <tissue evidence="2">Leaf</tissue>
    </source>
</reference>
<dbReference type="Pfam" id="PF24924">
    <property type="entry name" value="DUF7745"/>
    <property type="match status" value="1"/>
</dbReference>
<evidence type="ECO:0000259" key="1">
    <source>
        <dbReference type="Pfam" id="PF24924"/>
    </source>
</evidence>
<dbReference type="PANTHER" id="PTHR48200:SF1">
    <property type="entry name" value="AMINOTRANSFERASE-LIKE PLANT MOBILE DOMAIN-CONTAINING PROTEIN"/>
    <property type="match status" value="1"/>
</dbReference>
<feature type="domain" description="DUF7745" evidence="1">
    <location>
        <begin position="28"/>
        <end position="126"/>
    </location>
</feature>
<dbReference type="EMBL" id="JAHUZN010000010">
    <property type="protein sequence ID" value="KAG8481524.1"/>
    <property type="molecule type" value="Genomic_DNA"/>
</dbReference>
<dbReference type="Proteomes" id="UP000701853">
    <property type="component" value="Chromosome 10"/>
</dbReference>
<sequence>MKNGFLDKMEDNAAVWIWSEKMQLEKLKEIWDQWENETKQLFYCNYGDLAYLLDVKVDKHLFRVLTQYWNPAYNCFTFGKVDLIPSIEEYTTLLRCLKIRVDKVYFRAANVPTFLTKLMSIIGMNTNKSVDVFTLSIYGLIIFSKALGHIDEVVSDLFDRLDKRVTFILAILAETFRYLNAC</sequence>
<proteinExistence type="predicted"/>
<accession>A0A8J6CR48</accession>
<organism evidence="2 3">
    <name type="scientific">Gossypium anomalum</name>
    <dbReference type="NCBI Taxonomy" id="47600"/>
    <lineage>
        <taxon>Eukaryota</taxon>
        <taxon>Viridiplantae</taxon>
        <taxon>Streptophyta</taxon>
        <taxon>Embryophyta</taxon>
        <taxon>Tracheophyta</taxon>
        <taxon>Spermatophyta</taxon>
        <taxon>Magnoliopsida</taxon>
        <taxon>eudicotyledons</taxon>
        <taxon>Gunneridae</taxon>
        <taxon>Pentapetalae</taxon>
        <taxon>rosids</taxon>
        <taxon>malvids</taxon>
        <taxon>Malvales</taxon>
        <taxon>Malvaceae</taxon>
        <taxon>Malvoideae</taxon>
        <taxon>Gossypium</taxon>
    </lineage>
</organism>
<name>A0A8J6CR48_9ROSI</name>
<protein>
    <recommendedName>
        <fullName evidence="1">DUF7745 domain-containing protein</fullName>
    </recommendedName>
</protein>
<dbReference type="PANTHER" id="PTHR48200">
    <property type="entry name" value="PROTEIN, PUTATIVE-RELATED"/>
    <property type="match status" value="1"/>
</dbReference>
<comment type="caution">
    <text evidence="2">The sequence shown here is derived from an EMBL/GenBank/DDBJ whole genome shotgun (WGS) entry which is preliminary data.</text>
</comment>
<dbReference type="AlphaFoldDB" id="A0A8J6CR48"/>
<evidence type="ECO:0000313" key="2">
    <source>
        <dbReference type="EMBL" id="KAG8481524.1"/>
    </source>
</evidence>
<keyword evidence="3" id="KW-1185">Reference proteome</keyword>
<gene>
    <name evidence="2" type="ORF">CXB51_026326</name>
</gene>
<dbReference type="OrthoDB" id="1430424at2759"/>
<dbReference type="InterPro" id="IPR056647">
    <property type="entry name" value="DUF7745"/>
</dbReference>
<evidence type="ECO:0000313" key="3">
    <source>
        <dbReference type="Proteomes" id="UP000701853"/>
    </source>
</evidence>